<dbReference type="OMA" id="QVTHPRI"/>
<dbReference type="HOGENOM" id="CLU_427735_0_0_1"/>
<dbReference type="Pfam" id="PF10345">
    <property type="entry name" value="Cohesin_load"/>
    <property type="match status" value="2"/>
</dbReference>
<comment type="similarity">
    <text evidence="2">Belongs to the SCC4/mau-2 family.</text>
</comment>
<sequence length="728" mass="82884">MAQRRQQHSRLLALAEGYNTKCKEIAAVLYSQTHLVSQYQHCCYLAILSYKSSLDLPGLAPQQELNSRLGLGQALYDYTTDISDAEHTAGRALSKASEDDSLDDYLFKAYELHIRISSAKNLRFAQFLLKRAIKDAERKKRQEWFYQFNLLAIKLTSNPTNYFKAVIEAAKRNDDADLHLLALVELARSLAHSGDWRSCAANIEELENEIGYVPLKEEATTRTQSNPDAMDEDIKEPSIRKESGVRSYILLVLLMVKTIFTGRNTEATLAKSCLEEVNELVHNCGGHGSLFEMKVNGCVDKVKYRAPNQRQILEFSFVLNCITHKDPVGSMPVSLICVREGLAFMKDDIGGGIHHQAGSEVEVSKSDRSNVELAIRCSAAQVHIMRREMEDAREQLLEMVKLAREHKVMKLWAPWLLMLEGFLLQASNEEEAAKNYYEAVAILCGKNANTFTSLFHVNSSNVEELQNDEMEVTARISAMTLEVGMNRCDHEAVKAVNERMRYVQCSPSIHAIMKMVEGILSKGIITRSKHLFTQSLTLSSQSHDNYIRAFLFALLNEVFRHSHEDQALQMIQTGYAISRKMGKVEQANGKNFGMPFLNLIYSQSLENYYKRSNMKAELRKQEPVLFAFHRRLRERHTALLRVDARILPGPESKDTERVMGRMTSTQAARMLNKLPRGTRSVATQIRSGHFPTAKSYRFRLKLSDSPLCSKRNEVDSITDRIFRFRKFD</sequence>
<reference evidence="9" key="1">
    <citation type="journal article" date="2013" name="BMC Genomics">
        <title>Genome and transcriptome sequencing of the halophilic fungus Wallemia ichthyophaga: haloadaptations present and absent.</title>
        <authorList>
            <person name="Zajc J."/>
            <person name="Liu Y."/>
            <person name="Dai W."/>
            <person name="Yang Z."/>
            <person name="Hu J."/>
            <person name="Gostincar C."/>
            <person name="Gunde-Cimerman N."/>
        </authorList>
    </citation>
    <scope>NUCLEOTIDE SEQUENCE [LARGE SCALE GENOMIC DNA]</scope>
    <source>
        <strain evidence="9">EXF-994 / CBS 113033</strain>
    </source>
</reference>
<dbReference type="OrthoDB" id="3358962at2759"/>
<dbReference type="GO" id="GO:0007059">
    <property type="term" value="P:chromosome segregation"/>
    <property type="evidence" value="ECO:0007669"/>
    <property type="project" value="UniProtKB-KW"/>
</dbReference>
<dbReference type="GO" id="GO:0051301">
    <property type="term" value="P:cell division"/>
    <property type="evidence" value="ECO:0007669"/>
    <property type="project" value="UniProtKB-KW"/>
</dbReference>
<accession>R9ARE4</accession>
<dbReference type="GO" id="GO:0007064">
    <property type="term" value="P:mitotic sister chromatid cohesion"/>
    <property type="evidence" value="ECO:0007669"/>
    <property type="project" value="InterPro"/>
</dbReference>
<evidence type="ECO:0000313" key="9">
    <source>
        <dbReference type="Proteomes" id="UP000014064"/>
    </source>
</evidence>
<evidence type="ECO:0000256" key="7">
    <source>
        <dbReference type="ARBA" id="ARBA00023306"/>
    </source>
</evidence>
<keyword evidence="6" id="KW-0539">Nucleus</keyword>
<evidence type="ECO:0000313" key="8">
    <source>
        <dbReference type="EMBL" id="EOR04799.1"/>
    </source>
</evidence>
<dbReference type="PANTHER" id="PTHR21394">
    <property type="entry name" value="MAU2 CHROMATID COHESION FACTOR HOMOLOG"/>
    <property type="match status" value="1"/>
</dbReference>
<dbReference type="GO" id="GO:0005634">
    <property type="term" value="C:nucleus"/>
    <property type="evidence" value="ECO:0007669"/>
    <property type="project" value="UniProtKB-SubCell"/>
</dbReference>
<evidence type="ECO:0000256" key="4">
    <source>
        <dbReference type="ARBA" id="ARBA00022776"/>
    </source>
</evidence>
<name>R9ARE4_WALI9</name>
<dbReference type="GeneID" id="20373094"/>
<keyword evidence="7" id="KW-0131">Cell cycle</keyword>
<evidence type="ECO:0000256" key="3">
    <source>
        <dbReference type="ARBA" id="ARBA00022618"/>
    </source>
</evidence>
<dbReference type="EMBL" id="KE007224">
    <property type="protein sequence ID" value="EOR04799.1"/>
    <property type="molecule type" value="Genomic_DNA"/>
</dbReference>
<dbReference type="KEGG" id="wic:J056_000142"/>
<comment type="subcellular location">
    <subcellularLocation>
        <location evidence="1">Nucleus</location>
    </subcellularLocation>
</comment>
<evidence type="ECO:0000256" key="2">
    <source>
        <dbReference type="ARBA" id="ARBA00008585"/>
    </source>
</evidence>
<keyword evidence="5" id="KW-0159">Chromosome partition</keyword>
<evidence type="ECO:0000256" key="6">
    <source>
        <dbReference type="ARBA" id="ARBA00023242"/>
    </source>
</evidence>
<keyword evidence="9" id="KW-1185">Reference proteome</keyword>
<keyword evidence="3" id="KW-0132">Cell division</keyword>
<protein>
    <submittedName>
        <fullName evidence="8">Uncharacterized protein</fullName>
    </submittedName>
</protein>
<evidence type="ECO:0000256" key="1">
    <source>
        <dbReference type="ARBA" id="ARBA00004123"/>
    </source>
</evidence>
<proteinExistence type="inferred from homology"/>
<organism evidence="8 9">
    <name type="scientific">Wallemia ichthyophaga (strain EXF-994 / CBS 113033)</name>
    <dbReference type="NCBI Taxonomy" id="1299270"/>
    <lineage>
        <taxon>Eukaryota</taxon>
        <taxon>Fungi</taxon>
        <taxon>Dikarya</taxon>
        <taxon>Basidiomycota</taxon>
        <taxon>Wallemiomycotina</taxon>
        <taxon>Wallemiomycetes</taxon>
        <taxon>Wallemiales</taxon>
        <taxon>Wallemiaceae</taxon>
        <taxon>Wallemia</taxon>
    </lineage>
</organism>
<dbReference type="InterPro" id="IPR019440">
    <property type="entry name" value="MAU2"/>
</dbReference>
<evidence type="ECO:0000256" key="5">
    <source>
        <dbReference type="ARBA" id="ARBA00022829"/>
    </source>
</evidence>
<dbReference type="RefSeq" id="XP_009265815.1">
    <property type="nucleotide sequence ID" value="XM_009267540.1"/>
</dbReference>
<dbReference type="AlphaFoldDB" id="R9ARE4"/>
<dbReference type="Proteomes" id="UP000014064">
    <property type="component" value="Unassembled WGS sequence"/>
</dbReference>
<keyword evidence="4" id="KW-0498">Mitosis</keyword>
<gene>
    <name evidence="8" type="ORF">J056_000142</name>
</gene>